<reference evidence="2 3" key="1">
    <citation type="submission" date="2018-08" db="EMBL/GenBank/DDBJ databases">
        <title>Genome sequencing of X. nasturtii WHRI 8984.</title>
        <authorList>
            <person name="Studholme D.J."/>
            <person name="Mchugh J."/>
            <person name="Vicente J."/>
        </authorList>
    </citation>
    <scope>NUCLEOTIDE SEQUENCE [LARGE SCALE GENOMIC DNA]</scope>
    <source>
        <strain evidence="2 3">WHRI 8984</strain>
    </source>
</reference>
<dbReference type="AlphaFoldDB" id="A0A3E1KD72"/>
<dbReference type="PANTHER" id="PTHR47515:SF1">
    <property type="entry name" value="BLR2054 PROTEIN"/>
    <property type="match status" value="1"/>
</dbReference>
<comment type="caution">
    <text evidence="2">The sequence shown here is derived from an EMBL/GenBank/DDBJ whole genome shotgun (WGS) entry which is preliminary data.</text>
</comment>
<name>A0A3E1KD72_9XANT</name>
<dbReference type="PANTHER" id="PTHR47515">
    <property type="entry name" value="LOW CALCIUM RESPONSE LOCUS PROTEIN T"/>
    <property type="match status" value="1"/>
</dbReference>
<sequence length="50" mass="5854">WFPTLLHARTEIERWRREYNEERPKKAIGGMTPSAYAQQLANNDIINPGL</sequence>
<dbReference type="Proteomes" id="UP000259570">
    <property type="component" value="Unassembled WGS sequence"/>
</dbReference>
<dbReference type="GO" id="GO:0015074">
    <property type="term" value="P:DNA integration"/>
    <property type="evidence" value="ECO:0007669"/>
    <property type="project" value="InterPro"/>
</dbReference>
<protein>
    <submittedName>
        <fullName evidence="2">IS3 family transposase</fullName>
    </submittedName>
</protein>
<feature type="domain" description="Integrase catalytic" evidence="1">
    <location>
        <begin position="1"/>
        <end position="33"/>
    </location>
</feature>
<dbReference type="EMBL" id="QUZM01000142">
    <property type="protein sequence ID" value="RFF36540.1"/>
    <property type="molecule type" value="Genomic_DNA"/>
</dbReference>
<proteinExistence type="predicted"/>
<dbReference type="OrthoDB" id="6174090at2"/>
<accession>A0A3E1KD72</accession>
<evidence type="ECO:0000313" key="3">
    <source>
        <dbReference type="Proteomes" id="UP000259570"/>
    </source>
</evidence>
<dbReference type="Pfam" id="PF13683">
    <property type="entry name" value="rve_3"/>
    <property type="match status" value="1"/>
</dbReference>
<dbReference type="InterPro" id="IPR001584">
    <property type="entry name" value="Integrase_cat-core"/>
</dbReference>
<organism evidence="2 3">
    <name type="scientific">Xanthomonas nasturtii</name>
    <dbReference type="NCBI Taxonomy" id="1843581"/>
    <lineage>
        <taxon>Bacteria</taxon>
        <taxon>Pseudomonadati</taxon>
        <taxon>Pseudomonadota</taxon>
        <taxon>Gammaproteobacteria</taxon>
        <taxon>Lysobacterales</taxon>
        <taxon>Lysobacteraceae</taxon>
        <taxon>Xanthomonas</taxon>
    </lineage>
</organism>
<feature type="non-terminal residue" evidence="2">
    <location>
        <position position="1"/>
    </location>
</feature>
<dbReference type="RefSeq" id="WP_147308628.1">
    <property type="nucleotide sequence ID" value="NZ_QUZM01000142.1"/>
</dbReference>
<gene>
    <name evidence="2" type="ORF">DZD52_21850</name>
</gene>
<evidence type="ECO:0000313" key="2">
    <source>
        <dbReference type="EMBL" id="RFF36540.1"/>
    </source>
</evidence>
<evidence type="ECO:0000259" key="1">
    <source>
        <dbReference type="Pfam" id="PF13683"/>
    </source>
</evidence>